<evidence type="ECO:0000313" key="3">
    <source>
        <dbReference type="Proteomes" id="UP001154282"/>
    </source>
</evidence>
<accession>A0AAV0M6C0</accession>
<sequence>NSDPLKDLHCFHLNRNSPIRRRLLTPTPAADFEFAHLRQLLHRPNRDVNPRSNLNQQRRKCRGRNHFHQRHDPPGFRFTILRIRLLQRVGKRLQRILELPNRGVHLLRQEIHGGRSRRCLDGFGQLSCDVRTSRAHSLASFLEVILDWFRSLVLRIDAAVERLDAVGAASNGGSDLQVLLPWVLEAELAVCWLPSREIRLQEIGESLQTRYLPTLFSKTTTTVMTAHMALPPTPSYRGLM</sequence>
<organism evidence="2 3">
    <name type="scientific">Linum tenue</name>
    <dbReference type="NCBI Taxonomy" id="586396"/>
    <lineage>
        <taxon>Eukaryota</taxon>
        <taxon>Viridiplantae</taxon>
        <taxon>Streptophyta</taxon>
        <taxon>Embryophyta</taxon>
        <taxon>Tracheophyta</taxon>
        <taxon>Spermatophyta</taxon>
        <taxon>Magnoliopsida</taxon>
        <taxon>eudicotyledons</taxon>
        <taxon>Gunneridae</taxon>
        <taxon>Pentapetalae</taxon>
        <taxon>rosids</taxon>
        <taxon>fabids</taxon>
        <taxon>Malpighiales</taxon>
        <taxon>Linaceae</taxon>
        <taxon>Linum</taxon>
    </lineage>
</organism>
<name>A0AAV0M6C0_9ROSI</name>
<dbReference type="AlphaFoldDB" id="A0AAV0M6C0"/>
<dbReference type="Proteomes" id="UP001154282">
    <property type="component" value="Unassembled WGS sequence"/>
</dbReference>
<dbReference type="EMBL" id="CAMGYJ010000007">
    <property type="protein sequence ID" value="CAI0441767.1"/>
    <property type="molecule type" value="Genomic_DNA"/>
</dbReference>
<feature type="compositionally biased region" description="Basic residues" evidence="1">
    <location>
        <begin position="57"/>
        <end position="69"/>
    </location>
</feature>
<keyword evidence="3" id="KW-1185">Reference proteome</keyword>
<comment type="caution">
    <text evidence="2">The sequence shown here is derived from an EMBL/GenBank/DDBJ whole genome shotgun (WGS) entry which is preliminary data.</text>
</comment>
<evidence type="ECO:0000313" key="2">
    <source>
        <dbReference type="EMBL" id="CAI0441767.1"/>
    </source>
</evidence>
<reference evidence="2" key="1">
    <citation type="submission" date="2022-08" db="EMBL/GenBank/DDBJ databases">
        <authorList>
            <person name="Gutierrez-Valencia J."/>
        </authorList>
    </citation>
    <scope>NUCLEOTIDE SEQUENCE</scope>
</reference>
<evidence type="ECO:0000256" key="1">
    <source>
        <dbReference type="SAM" id="MobiDB-lite"/>
    </source>
</evidence>
<feature type="non-terminal residue" evidence="2">
    <location>
        <position position="1"/>
    </location>
</feature>
<proteinExistence type="predicted"/>
<protein>
    <submittedName>
        <fullName evidence="2">Uncharacterized protein</fullName>
    </submittedName>
</protein>
<gene>
    <name evidence="2" type="ORF">LITE_LOCUS27016</name>
</gene>
<feature type="region of interest" description="Disordered" evidence="1">
    <location>
        <begin position="45"/>
        <end position="70"/>
    </location>
</feature>